<feature type="transmembrane region" description="Helical" evidence="2">
    <location>
        <begin position="119"/>
        <end position="146"/>
    </location>
</feature>
<dbReference type="Pfam" id="PF09900">
    <property type="entry name" value="DUF2127"/>
    <property type="match status" value="1"/>
</dbReference>
<accession>A0AAF0BST9</accession>
<feature type="transmembrane region" description="Helical" evidence="2">
    <location>
        <begin position="219"/>
        <end position="237"/>
    </location>
</feature>
<evidence type="ECO:0000313" key="4">
    <source>
        <dbReference type="Proteomes" id="UP001216390"/>
    </source>
</evidence>
<keyword evidence="4" id="KW-1185">Reference proteome</keyword>
<feature type="transmembrane region" description="Helical" evidence="2">
    <location>
        <begin position="243"/>
        <end position="260"/>
    </location>
</feature>
<proteinExistence type="predicted"/>
<dbReference type="AlphaFoldDB" id="A0AAF0BST9"/>
<protein>
    <submittedName>
        <fullName evidence="3">DUF2127 domain-containing protein</fullName>
    </submittedName>
</protein>
<dbReference type="EMBL" id="CP116942">
    <property type="protein sequence ID" value="WCO65797.1"/>
    <property type="molecule type" value="Genomic_DNA"/>
</dbReference>
<dbReference type="RefSeq" id="WP_272735323.1">
    <property type="nucleotide sequence ID" value="NZ_CP116942.1"/>
</dbReference>
<keyword evidence="2" id="KW-0472">Membrane</keyword>
<gene>
    <name evidence="3" type="ORF">PO878_14940</name>
</gene>
<evidence type="ECO:0000256" key="1">
    <source>
        <dbReference type="SAM" id="MobiDB-lite"/>
    </source>
</evidence>
<feature type="compositionally biased region" description="Basic and acidic residues" evidence="1">
    <location>
        <begin position="1"/>
        <end position="14"/>
    </location>
</feature>
<keyword evidence="2" id="KW-0812">Transmembrane</keyword>
<feature type="region of interest" description="Disordered" evidence="1">
    <location>
        <begin position="1"/>
        <end position="30"/>
    </location>
</feature>
<evidence type="ECO:0000313" key="3">
    <source>
        <dbReference type="EMBL" id="WCO65797.1"/>
    </source>
</evidence>
<dbReference type="Proteomes" id="UP001216390">
    <property type="component" value="Chromosome"/>
</dbReference>
<name>A0AAF0BST9_9ACTN</name>
<sequence length="276" mass="30553">MEREERRAGDDRAVTPRAAGPDHGAHHLLPHRRHRERVRWDLVGCALGGHVVVGTDVATVTPADAALVRPADDGHRLHRCLRCEAWTLHPVPAHPTRERCPAEDEVEVPLRGRALRDRYVLKLIALERVLHVVFFAVVGVVLLFVARHRDVLDEDFRHIVSDLQSGGSVEGTGIVAEVGKFFSFSYSSLYLLAVVSLTYAAFEAVEAVGLWLGRRWAEYLTFVATATLLPLEVFGLLDRPSPLKLLTLAVNLAIVVYLLVSKRLFGLGRHRSAPAG</sequence>
<keyword evidence="2" id="KW-1133">Transmembrane helix</keyword>
<feature type="transmembrane region" description="Helical" evidence="2">
    <location>
        <begin position="189"/>
        <end position="212"/>
    </location>
</feature>
<evidence type="ECO:0000256" key="2">
    <source>
        <dbReference type="SAM" id="Phobius"/>
    </source>
</evidence>
<dbReference type="InterPro" id="IPR021125">
    <property type="entry name" value="DUF2127"/>
</dbReference>
<reference evidence="3" key="1">
    <citation type="submission" date="2023-01" db="EMBL/GenBank/DDBJ databases">
        <title>The diversity of Class Acidimicrobiia in South China Sea sediment environments and the proposal of Iamia marina sp. nov., a novel species of the genus Iamia.</title>
        <authorList>
            <person name="He Y."/>
            <person name="Tian X."/>
        </authorList>
    </citation>
    <scope>NUCLEOTIDE SEQUENCE</scope>
    <source>
        <strain evidence="3">DSM 19957</strain>
    </source>
</reference>
<dbReference type="KEGG" id="ima:PO878_14940"/>
<organism evidence="3 4">
    <name type="scientific">Iamia majanohamensis</name>
    <dbReference type="NCBI Taxonomy" id="467976"/>
    <lineage>
        <taxon>Bacteria</taxon>
        <taxon>Bacillati</taxon>
        <taxon>Actinomycetota</taxon>
        <taxon>Acidimicrobiia</taxon>
        <taxon>Acidimicrobiales</taxon>
        <taxon>Iamiaceae</taxon>
        <taxon>Iamia</taxon>
    </lineage>
</organism>